<evidence type="ECO:0000313" key="8">
    <source>
        <dbReference type="EMBL" id="KAF5182300.1"/>
    </source>
</evidence>
<evidence type="ECO:0000256" key="6">
    <source>
        <dbReference type="SAM" id="Phobius"/>
    </source>
</evidence>
<evidence type="ECO:0000256" key="5">
    <source>
        <dbReference type="SAM" id="Coils"/>
    </source>
</evidence>
<evidence type="ECO:0000256" key="2">
    <source>
        <dbReference type="ARBA" id="ARBA00022692"/>
    </source>
</evidence>
<dbReference type="AlphaFoldDB" id="A0A7J6VDJ6"/>
<dbReference type="PROSITE" id="PS51775">
    <property type="entry name" value="GTD_BINDING"/>
    <property type="match status" value="1"/>
</dbReference>
<dbReference type="Proteomes" id="UP000554482">
    <property type="component" value="Unassembled WGS sequence"/>
</dbReference>
<dbReference type="PANTHER" id="PTHR31422:SF0">
    <property type="entry name" value="MYOSIN-BINDING PROTEIN 7"/>
    <property type="match status" value="1"/>
</dbReference>
<feature type="domain" description="GTD-binding" evidence="7">
    <location>
        <begin position="113"/>
        <end position="211"/>
    </location>
</feature>
<sequence length="561" mass="64855">FYLHFELSFVIFGSESFDFFEGSLLKLTKLNRFREVWVEFHATVFMASEALLLSVSDSIQCCSCGCSCSLLRDGSAATWNRAVKRKFELVDERGQDVPSDLNFFSVAHVEAENECMALREALTKQQQYVQELLTELDEERNASSSAANEAMSMILRLQREKAEIQMEARQFKRFAEEKMAHDQQELIAIEDLMYKKDQTIQSLSCEAQAYKHKMLSFGVTEVEIEGDKAIYSRSQSIENFETQYELPSYDYPPLKCTVNEMQGTLEVEEDVVDVEKYAFGETPRSRIQDLEYRIYQLEKSPRSEQMDGEFYGTKNILEKSVVGQSPRRRRHARKFSTDSSSSFLGLVKESGQNPDIDNPKPSSSFKKAECFPYVEDYSKLRKVDNASDFGDDMSDRVYTIDSIHNGAPNNTYTGPKATFGVCDDYATTPRESFNRFELEDPDVKKLYMRLQALEADRESMRQALISMRTDKAQLVILREIAQHLYKDMTPERRMPVKKPSLIGSFSFVSVFKWIVSFVFWRKKARRSKYMFGLTPNNVGLLMLLEKNPQMRQWRCVNKAQV</sequence>
<dbReference type="Pfam" id="PF04576">
    <property type="entry name" value="Zein-binding"/>
    <property type="match status" value="1"/>
</dbReference>
<evidence type="ECO:0000256" key="1">
    <source>
        <dbReference type="ARBA" id="ARBA00004370"/>
    </source>
</evidence>
<comment type="subcellular location">
    <subcellularLocation>
        <location evidence="1">Membrane</location>
    </subcellularLocation>
</comment>
<feature type="coiled-coil region" evidence="5">
    <location>
        <begin position="122"/>
        <end position="177"/>
    </location>
</feature>
<evidence type="ECO:0000313" key="9">
    <source>
        <dbReference type="Proteomes" id="UP000554482"/>
    </source>
</evidence>
<gene>
    <name evidence="8" type="ORF">FRX31_028115</name>
</gene>
<keyword evidence="9" id="KW-1185">Reference proteome</keyword>
<accession>A0A7J6VDJ6</accession>
<keyword evidence="2 6" id="KW-0812">Transmembrane</keyword>
<name>A0A7J6VDJ6_THATH</name>
<feature type="non-terminal residue" evidence="8">
    <location>
        <position position="1"/>
    </location>
</feature>
<keyword evidence="4 6" id="KW-0472">Membrane</keyword>
<feature type="coiled-coil region" evidence="5">
    <location>
        <begin position="443"/>
        <end position="470"/>
    </location>
</feature>
<keyword evidence="3 6" id="KW-1133">Transmembrane helix</keyword>
<dbReference type="PANTHER" id="PTHR31422">
    <property type="entry name" value="BNAANNG28530D PROTEIN"/>
    <property type="match status" value="1"/>
</dbReference>
<reference evidence="8 9" key="1">
    <citation type="submission" date="2020-06" db="EMBL/GenBank/DDBJ databases">
        <title>Transcriptomic and genomic resources for Thalictrum thalictroides and T. hernandezii: Facilitating candidate gene discovery in an emerging model plant lineage.</title>
        <authorList>
            <person name="Arias T."/>
            <person name="Riano-Pachon D.M."/>
            <person name="Di Stilio V.S."/>
        </authorList>
    </citation>
    <scope>NUCLEOTIDE SEQUENCE [LARGE SCALE GENOMIC DNA]</scope>
    <source>
        <strain evidence="9">cv. WT478/WT964</strain>
        <tissue evidence="8">Leaves</tissue>
    </source>
</reference>
<dbReference type="EMBL" id="JABWDY010034925">
    <property type="protein sequence ID" value="KAF5182300.1"/>
    <property type="molecule type" value="Genomic_DNA"/>
</dbReference>
<dbReference type="OrthoDB" id="1060521at2759"/>
<feature type="transmembrane region" description="Helical" evidence="6">
    <location>
        <begin position="501"/>
        <end position="520"/>
    </location>
</feature>
<dbReference type="InterPro" id="IPR007656">
    <property type="entry name" value="GTD-bd"/>
</dbReference>
<evidence type="ECO:0000259" key="7">
    <source>
        <dbReference type="PROSITE" id="PS51775"/>
    </source>
</evidence>
<proteinExistence type="predicted"/>
<dbReference type="GO" id="GO:0080115">
    <property type="term" value="F:myosin XI tail binding"/>
    <property type="evidence" value="ECO:0007669"/>
    <property type="project" value="UniProtKB-ARBA"/>
</dbReference>
<keyword evidence="5" id="KW-0175">Coiled coil</keyword>
<organism evidence="8 9">
    <name type="scientific">Thalictrum thalictroides</name>
    <name type="common">Rue-anemone</name>
    <name type="synonym">Anemone thalictroides</name>
    <dbReference type="NCBI Taxonomy" id="46969"/>
    <lineage>
        <taxon>Eukaryota</taxon>
        <taxon>Viridiplantae</taxon>
        <taxon>Streptophyta</taxon>
        <taxon>Embryophyta</taxon>
        <taxon>Tracheophyta</taxon>
        <taxon>Spermatophyta</taxon>
        <taxon>Magnoliopsida</taxon>
        <taxon>Ranunculales</taxon>
        <taxon>Ranunculaceae</taxon>
        <taxon>Thalictroideae</taxon>
        <taxon>Thalictrum</taxon>
    </lineage>
</organism>
<evidence type="ECO:0000256" key="4">
    <source>
        <dbReference type="ARBA" id="ARBA00023136"/>
    </source>
</evidence>
<evidence type="ECO:0000256" key="3">
    <source>
        <dbReference type="ARBA" id="ARBA00022989"/>
    </source>
</evidence>
<protein>
    <submittedName>
        <fullName evidence="8">Myosin-binding protein</fullName>
    </submittedName>
</protein>
<comment type="caution">
    <text evidence="8">The sequence shown here is derived from an EMBL/GenBank/DDBJ whole genome shotgun (WGS) entry which is preliminary data.</text>
</comment>
<dbReference type="GO" id="GO:0016020">
    <property type="term" value="C:membrane"/>
    <property type="evidence" value="ECO:0007669"/>
    <property type="project" value="UniProtKB-SubCell"/>
</dbReference>